<reference evidence="1 2" key="1">
    <citation type="submission" date="2019-12" db="EMBL/GenBank/DDBJ databases">
        <title>Streptomyces sp. strain T44 isolated from rhizosphere soil of Broussonetia papyrifera.</title>
        <authorList>
            <person name="Mo P."/>
        </authorList>
    </citation>
    <scope>NUCLEOTIDE SEQUENCE [LARGE SCALE GENOMIC DNA]</scope>
    <source>
        <strain evidence="1 2">T44</strain>
    </source>
</reference>
<organism evidence="1 2">
    <name type="scientific">Streptomyces broussonetiae</name>
    <dbReference type="NCBI Taxonomy" id="2686304"/>
    <lineage>
        <taxon>Bacteria</taxon>
        <taxon>Bacillati</taxon>
        <taxon>Actinomycetota</taxon>
        <taxon>Actinomycetes</taxon>
        <taxon>Kitasatosporales</taxon>
        <taxon>Streptomycetaceae</taxon>
        <taxon>Streptomyces</taxon>
    </lineage>
</organism>
<evidence type="ECO:0000313" key="1">
    <source>
        <dbReference type="EMBL" id="QHA02648.1"/>
    </source>
</evidence>
<dbReference type="RefSeq" id="WP_158917857.1">
    <property type="nucleotide sequence ID" value="NZ_CP047020.1"/>
</dbReference>
<accession>A0A6I6MQ89</accession>
<dbReference type="EMBL" id="CP047020">
    <property type="protein sequence ID" value="QHA02648.1"/>
    <property type="molecule type" value="Genomic_DNA"/>
</dbReference>
<name>A0A6I6MQ89_9ACTN</name>
<dbReference type="KEGG" id="sbro:GQF42_04510"/>
<keyword evidence="2" id="KW-1185">Reference proteome</keyword>
<sequence>MTKQPTRIPVDSRFGIGSLEVTSTSARSVVVQASGRGMFLTTSVGEGGTGSLNGLSFRVAQVGDGKTVLDFFPAK</sequence>
<proteinExistence type="predicted"/>
<protein>
    <submittedName>
        <fullName evidence="1">Uncharacterized protein</fullName>
    </submittedName>
</protein>
<gene>
    <name evidence="1" type="ORF">GQF42_04510</name>
</gene>
<dbReference type="AlphaFoldDB" id="A0A6I6MQ89"/>
<dbReference type="Proteomes" id="UP000436138">
    <property type="component" value="Chromosome"/>
</dbReference>
<evidence type="ECO:0000313" key="2">
    <source>
        <dbReference type="Proteomes" id="UP000436138"/>
    </source>
</evidence>